<dbReference type="RefSeq" id="WP_116879546.1">
    <property type="nucleotide sequence ID" value="NZ_QURB01000001.1"/>
</dbReference>
<accession>A0A3E1F1K6</accession>
<feature type="chain" id="PRO_5017627850" description="DUF4412 domain-containing protein" evidence="1">
    <location>
        <begin position="20"/>
        <end position="221"/>
    </location>
</feature>
<dbReference type="Proteomes" id="UP000257127">
    <property type="component" value="Unassembled WGS sequence"/>
</dbReference>
<evidence type="ECO:0000313" key="2">
    <source>
        <dbReference type="EMBL" id="RFC55711.1"/>
    </source>
</evidence>
<reference evidence="2 3" key="1">
    <citation type="submission" date="2018-08" db="EMBL/GenBank/DDBJ databases">
        <title>The draft genome squence of Brumimicrobium sp. N62.</title>
        <authorList>
            <person name="Du Z.-J."/>
            <person name="Luo H.-R."/>
        </authorList>
    </citation>
    <scope>NUCLEOTIDE SEQUENCE [LARGE SCALE GENOMIC DNA]</scope>
    <source>
        <strain evidence="2 3">N62</strain>
    </source>
</reference>
<dbReference type="OrthoDB" id="676537at2"/>
<keyword evidence="1" id="KW-0732">Signal</keyword>
<dbReference type="AlphaFoldDB" id="A0A3E1F1K6"/>
<gene>
    <name evidence="2" type="ORF">DXU93_01895</name>
</gene>
<evidence type="ECO:0008006" key="4">
    <source>
        <dbReference type="Google" id="ProtNLM"/>
    </source>
</evidence>
<dbReference type="EMBL" id="QURB01000001">
    <property type="protein sequence ID" value="RFC55711.1"/>
    <property type="molecule type" value="Genomic_DNA"/>
</dbReference>
<evidence type="ECO:0000256" key="1">
    <source>
        <dbReference type="SAM" id="SignalP"/>
    </source>
</evidence>
<proteinExistence type="predicted"/>
<protein>
    <recommendedName>
        <fullName evidence="4">DUF4412 domain-containing protein</fullName>
    </recommendedName>
</protein>
<name>A0A3E1F1K6_9FLAO</name>
<comment type="caution">
    <text evidence="2">The sequence shown here is derived from an EMBL/GenBank/DDBJ whole genome shotgun (WGS) entry which is preliminary data.</text>
</comment>
<keyword evidence="3" id="KW-1185">Reference proteome</keyword>
<feature type="signal peptide" evidence="1">
    <location>
        <begin position="1"/>
        <end position="19"/>
    </location>
</feature>
<sequence length="221" mass="25044">MKTLFLFLSLSVIFTSLNAQEFSVKYQISMESSDVKMQEQLQMSQGSTLHVFTKDNKSRVEINMGQLMKTTTILDSEEGKGLIFMDGVLGKQAANFEGEDFENYKTEKAEDEITITHLDSVKTILGQTCSLAIATIEGEDLEVEFWYNKNIDGSKLYMLNNTNYKLPGLVLEYVIEQPDVNVSFKAISFEDKIENEELFDTAIPEGYIEKSFLELTNMSGQ</sequence>
<organism evidence="2 3">
    <name type="scientific">Brumimicrobium aurantiacum</name>
    <dbReference type="NCBI Taxonomy" id="1737063"/>
    <lineage>
        <taxon>Bacteria</taxon>
        <taxon>Pseudomonadati</taxon>
        <taxon>Bacteroidota</taxon>
        <taxon>Flavobacteriia</taxon>
        <taxon>Flavobacteriales</taxon>
        <taxon>Crocinitomicaceae</taxon>
        <taxon>Brumimicrobium</taxon>
    </lineage>
</organism>
<evidence type="ECO:0000313" key="3">
    <source>
        <dbReference type="Proteomes" id="UP000257127"/>
    </source>
</evidence>